<dbReference type="AlphaFoldDB" id="A0AAU9VPZ8"/>
<sequence>MCSYDIQRTLIKATERVSQAEVIFAVERELTWSLTVPRYFLYEFKEFSMHRHEVVILISLLYLLVLDVEGLCPPNTQCFGNGDYNAKAQSCKCYTRRRIGSFTGECCESVDCKPNATCVHGFCGADGLTCKRCLTGWTGLNCEKVDSCFPWFHCVHGSCKKSRMKCECEPGWVGDLCDRSLCTVNCTYGACPNDPKKCECYENFYSPETGCDRSYCAKDWECKNGGYCVDLHHCACPAHYTGNHCETISGCGVPCENGHCSKSPYECECVPGWGPKGKCTKYVGACSNCNSEGGTCEDGPNTCKCKPGYTGLECAQKNCDGCENGSCDFGLLGLKKCRCDEGWANEIHVPGFHFFFGPCTKVKLCLQPCVHGSCPNDPYECECDGVYTGKECDRIQCPVCCPPLTCDCSKPKRPKCLPSWHHDCCLVKSCFTGDTLVHTANGMVPIEKIEEGDLVIVRHEDDAPAISYLRRVDQVRKRLFPARDLIMFQTEDEVIKVTPDHHFFESPSNSWMSAKKIKTSHLLQALDGKMVKIQKHLTASASADENELVAVFDLSVNEYDRYSVGKKGILTASCNSTDDLKTRDKQLWGNSMIRLLHNIDAKEIIPPVEKDPAGFPIYVFVIIAPIEFHGAAMLKYACPIIVLLVLVIKEVESACPPETQCFGNGDYNPATQSCHCYPRRRVGQYTGECCESVGCKPNATCKHGYCGADGLTCSRCLTGWNGTNCEKVESCFPWFSCKHGSCIKSRMKCECEPGWVGDLCDRSLCSVNCTYGACPNDPKKCECYENFLSPETGCDRSYCAQGWECQNGGYCIDLNHCVCPPHYSGLHCETISECSVTCPHGRCTHRPDVCECETNWGPEGQCTTYTGLCVNCSSVGGTCEEGPNTCKCKPGYMGPQCADLMCDGCEHGSCKHTKTGKQCTCDLGWSNQVHVPGFDLHYGPCTIITYCTEPCVHGTCPNDPYKCECNSPYVGTECDVIKCPKCCPPQTCDCSDLTNIHCLPRWHHDCCLLKSCFRGDTLVHTANGLVPIEEIKEGDMVMTRHEGDDPSVTHLRRVDQVRKRLVPARDLVVFRMNGEDIWVTPDHQFFEVGKRSWISAGMVKKTHSLHALKGKAVKLQHPAVTPVELYGTYDDTELVPVYDLSVDEYDRYSVGKEGLLAASCNHSDDMLNRDKQVWGEAAHPKFLNSIKEEGKESVTLDGSDEENFEPDNSGSDLSTLSAIVGVLAAICLLLIIVAIATIYSKKKQRGNKFECLVTRT</sequence>
<evidence type="ECO:0000313" key="8">
    <source>
        <dbReference type="Proteomes" id="UP001159428"/>
    </source>
</evidence>
<keyword evidence="8" id="KW-1185">Reference proteome</keyword>
<organism evidence="7 8">
    <name type="scientific">Pocillopora meandrina</name>
    <dbReference type="NCBI Taxonomy" id="46732"/>
    <lineage>
        <taxon>Eukaryota</taxon>
        <taxon>Metazoa</taxon>
        <taxon>Cnidaria</taxon>
        <taxon>Anthozoa</taxon>
        <taxon>Hexacorallia</taxon>
        <taxon>Scleractinia</taxon>
        <taxon>Astrocoeniina</taxon>
        <taxon>Pocilloporidae</taxon>
        <taxon>Pocillopora</taxon>
    </lineage>
</organism>
<feature type="disulfide bond" evidence="4">
    <location>
        <begin position="236"/>
        <end position="245"/>
    </location>
</feature>
<feature type="disulfide bond" evidence="4">
    <location>
        <begin position="168"/>
        <end position="177"/>
    </location>
</feature>
<comment type="caution">
    <text evidence="7">The sequence shown here is derived from an EMBL/GenBank/DDBJ whole genome shotgun (WGS) entry which is preliminary data.</text>
</comment>
<dbReference type="Pfam" id="PF13403">
    <property type="entry name" value="Hint_2"/>
    <property type="match status" value="2"/>
</dbReference>
<dbReference type="Proteomes" id="UP001159428">
    <property type="component" value="Unassembled WGS sequence"/>
</dbReference>
<feature type="disulfide bond" evidence="4">
    <location>
        <begin position="305"/>
        <end position="314"/>
    </location>
</feature>
<dbReference type="PANTHER" id="PTHR11219">
    <property type="entry name" value="TENEURIN AND N-ACETYLGLUCOSAMINE-1-PHOSPHODIESTER ALPHA-N-ACETYLGLUCOSAMINIDASE"/>
    <property type="match status" value="1"/>
</dbReference>
<feature type="disulfide bond" evidence="4">
    <location>
        <begin position="383"/>
        <end position="392"/>
    </location>
</feature>
<feature type="domain" description="EGF-like" evidence="6">
    <location>
        <begin position="943"/>
        <end position="975"/>
    </location>
</feature>
<reference evidence="7 8" key="1">
    <citation type="submission" date="2022-05" db="EMBL/GenBank/DDBJ databases">
        <authorList>
            <consortium name="Genoscope - CEA"/>
            <person name="William W."/>
        </authorList>
    </citation>
    <scope>NUCLEOTIDE SEQUENCE [LARGE SCALE GENOMIC DNA]</scope>
</reference>
<feature type="domain" description="EGF-like" evidence="6">
    <location>
        <begin position="858"/>
        <end position="898"/>
    </location>
</feature>
<feature type="domain" description="EGF-like" evidence="6">
    <location>
        <begin position="212"/>
        <end position="246"/>
    </location>
</feature>
<dbReference type="InterPro" id="IPR028992">
    <property type="entry name" value="Hedgehog/Intein_dom"/>
</dbReference>
<keyword evidence="3 4" id="KW-1015">Disulfide bond</keyword>
<keyword evidence="1 4" id="KW-0245">EGF-like domain</keyword>
<dbReference type="SMART" id="SM00181">
    <property type="entry name" value="EGF"/>
    <property type="match status" value="12"/>
</dbReference>
<feature type="transmembrane region" description="Helical" evidence="5">
    <location>
        <begin position="1216"/>
        <end position="1239"/>
    </location>
</feature>
<dbReference type="SUPFAM" id="SSF51294">
    <property type="entry name" value="Hedgehog/intein (Hint) domain"/>
    <property type="match status" value="2"/>
</dbReference>
<dbReference type="InterPro" id="IPR000742">
    <property type="entry name" value="EGF"/>
</dbReference>
<dbReference type="PROSITE" id="PS50026">
    <property type="entry name" value="EGF_3"/>
    <property type="match status" value="7"/>
</dbReference>
<comment type="caution">
    <text evidence="4">Lacks conserved residue(s) required for the propagation of feature annotation.</text>
</comment>
<dbReference type="PROSITE" id="PS00022">
    <property type="entry name" value="EGF_1"/>
    <property type="match status" value="7"/>
</dbReference>
<evidence type="ECO:0000256" key="1">
    <source>
        <dbReference type="ARBA" id="ARBA00022536"/>
    </source>
</evidence>
<keyword evidence="5" id="KW-1133">Transmembrane helix</keyword>
<evidence type="ECO:0000259" key="6">
    <source>
        <dbReference type="PROSITE" id="PS50026"/>
    </source>
</evidence>
<protein>
    <recommendedName>
        <fullName evidence="6">EGF-like domain-containing protein</fullName>
    </recommendedName>
</protein>
<dbReference type="SMART" id="SM00306">
    <property type="entry name" value="HintN"/>
    <property type="match status" value="2"/>
</dbReference>
<dbReference type="InterPro" id="IPR036844">
    <property type="entry name" value="Hint_dom_sf"/>
</dbReference>
<dbReference type="PROSITE" id="PS50817">
    <property type="entry name" value="INTEIN_N_TER"/>
    <property type="match status" value="2"/>
</dbReference>
<dbReference type="NCBIfam" id="TIGR01445">
    <property type="entry name" value="intein_Nterm"/>
    <property type="match status" value="1"/>
</dbReference>
<evidence type="ECO:0000256" key="4">
    <source>
        <dbReference type="PROSITE-ProRule" id="PRU00076"/>
    </source>
</evidence>
<keyword evidence="5" id="KW-0472">Membrane</keyword>
<feature type="domain" description="EGF-like" evidence="6">
    <location>
        <begin position="361"/>
        <end position="393"/>
    </location>
</feature>
<feature type="domain" description="EGF-like" evidence="6">
    <location>
        <begin position="282"/>
        <end position="315"/>
    </location>
</feature>
<dbReference type="Gene3D" id="2.170.16.10">
    <property type="entry name" value="Hedgehog/Intein (Hint) domain"/>
    <property type="match status" value="2"/>
</dbReference>
<evidence type="ECO:0000313" key="7">
    <source>
        <dbReference type="EMBL" id="CAH3032139.1"/>
    </source>
</evidence>
<dbReference type="PRINTS" id="PR00011">
    <property type="entry name" value="EGFLAMININ"/>
</dbReference>
<gene>
    <name evidence="7" type="ORF">PMEA_00000988</name>
</gene>
<dbReference type="InterPro" id="IPR003587">
    <property type="entry name" value="Hint_dom_N"/>
</dbReference>
<feature type="disulfide bond" evidence="4">
    <location>
        <begin position="819"/>
        <end position="828"/>
    </location>
</feature>
<keyword evidence="2" id="KW-0677">Repeat</keyword>
<dbReference type="GO" id="GO:0016539">
    <property type="term" value="P:intein-mediated protein splicing"/>
    <property type="evidence" value="ECO:0007669"/>
    <property type="project" value="InterPro"/>
</dbReference>
<evidence type="ECO:0000256" key="2">
    <source>
        <dbReference type="ARBA" id="ARBA00022737"/>
    </source>
</evidence>
<dbReference type="PANTHER" id="PTHR11219:SF69">
    <property type="entry name" value="TENEURIN-A"/>
    <property type="match status" value="1"/>
</dbReference>
<name>A0AAU9VPZ8_9CNID</name>
<feature type="disulfide bond" evidence="4">
    <location>
        <begin position="869"/>
        <end position="886"/>
    </location>
</feature>
<keyword evidence="5" id="KW-0812">Transmembrane</keyword>
<dbReference type="Gene3D" id="2.10.25.10">
    <property type="entry name" value="Laminin"/>
    <property type="match status" value="6"/>
</dbReference>
<accession>A0AAU9VPZ8</accession>
<dbReference type="InterPro" id="IPR006141">
    <property type="entry name" value="Intein_N"/>
</dbReference>
<dbReference type="CDD" id="cd00081">
    <property type="entry name" value="Hint"/>
    <property type="match status" value="2"/>
</dbReference>
<feature type="disulfide bond" evidence="4">
    <location>
        <begin position="286"/>
        <end position="296"/>
    </location>
</feature>
<proteinExistence type="predicted"/>
<dbReference type="PROSITE" id="PS01186">
    <property type="entry name" value="EGF_2"/>
    <property type="match status" value="5"/>
</dbReference>
<feature type="domain" description="EGF-like" evidence="6">
    <location>
        <begin position="144"/>
        <end position="178"/>
    </location>
</feature>
<feature type="disulfide bond" evidence="4">
    <location>
        <begin position="965"/>
        <end position="974"/>
    </location>
</feature>
<evidence type="ECO:0000256" key="5">
    <source>
        <dbReference type="SAM" id="Phobius"/>
    </source>
</evidence>
<dbReference type="InterPro" id="IPR051216">
    <property type="entry name" value="Teneurin"/>
</dbReference>
<feature type="domain" description="EGF-like" evidence="6">
    <location>
        <begin position="795"/>
        <end position="829"/>
    </location>
</feature>
<feature type="disulfide bond" evidence="4">
    <location>
        <begin position="888"/>
        <end position="897"/>
    </location>
</feature>
<dbReference type="EMBL" id="CALNXJ010000001">
    <property type="protein sequence ID" value="CAH3032139.1"/>
    <property type="molecule type" value="Genomic_DNA"/>
</dbReference>
<evidence type="ECO:0000256" key="3">
    <source>
        <dbReference type="ARBA" id="ARBA00023157"/>
    </source>
</evidence>